<dbReference type="Gene3D" id="1.10.246.130">
    <property type="match status" value="1"/>
</dbReference>
<dbReference type="PRINTS" id="PR01210">
    <property type="entry name" value="GGTRANSPTASE"/>
</dbReference>
<reference evidence="1 2" key="1">
    <citation type="submission" date="2024-04" db="EMBL/GenBank/DDBJ databases">
        <title>Draft genome sequence of Sessilibacter corallicola NBRC 116591.</title>
        <authorList>
            <person name="Miyakawa T."/>
            <person name="Kusuya Y."/>
            <person name="Miura T."/>
        </authorList>
    </citation>
    <scope>NUCLEOTIDE SEQUENCE [LARGE SCALE GENOMIC DNA]</scope>
    <source>
        <strain evidence="1 2">KU-00831-HH</strain>
    </source>
</reference>
<evidence type="ECO:0000313" key="2">
    <source>
        <dbReference type="Proteomes" id="UP001465153"/>
    </source>
</evidence>
<name>A0ABQ0A6J7_9GAMM</name>
<keyword evidence="2" id="KW-1185">Reference proteome</keyword>
<protein>
    <submittedName>
        <fullName evidence="1">Gamma-glutamyltransferase family protein</fullName>
    </submittedName>
</protein>
<evidence type="ECO:0000313" key="1">
    <source>
        <dbReference type="EMBL" id="GAA6167286.1"/>
    </source>
</evidence>
<gene>
    <name evidence="1" type="ORF">NBRC116591_10960</name>
</gene>
<dbReference type="SUPFAM" id="SSF56235">
    <property type="entry name" value="N-terminal nucleophile aminohydrolases (Ntn hydrolases)"/>
    <property type="match status" value="1"/>
</dbReference>
<dbReference type="PANTHER" id="PTHR43881">
    <property type="entry name" value="GAMMA-GLUTAMYLTRANSPEPTIDASE (AFU_ORTHOLOGUE AFUA_4G13580)"/>
    <property type="match status" value="1"/>
</dbReference>
<sequence length="531" mass="57453">MANVAFTAPHSEAAEIGLSVLKEGGSAVDAMVAAAAAIAVVYPHMNSLGGDGFWVIQKPGHEPVAIDACGSSGSLATIDHYQRILAEKNLEAIPNRGGLAAITQAGTIAGWHLAREISNNGKALPLSRLLDPAYELAKKGITITESLQAASEKTFDELNGFSAFSDVYLDNGKTLKAGGTLKNPCLADMIDHLIRSDLGLMDFYRGDISKSVIGGLANVDSPITGEDISKFNAEQVIPLTTKISKGQLFNMVAPTQGLASLMILGLYDRVYQKGWSETERVHHIVECTKQAFLVRDQYVCDRARMNKAAQEFLDPKFLDSLAENVNSNAALPWPKPAEHGDTIWMGALDKDGTMVSFIQSIYWEFGSGVVIPDLGLVWNNRGLSFNLDKNHHNHLTPYAKPLHTLNPAFALLDDGRRFSYGTMGGEGQPQTQATLFARHIYEGLPLDEAIAKDRWLLGRTWGDVSNNLKIEENLFNEVGDSLHKLGHEVACVPSQIEMMGHAGGIILDRNGDLQVATDPRSDGAALQAVVN</sequence>
<dbReference type="Gene3D" id="3.60.20.40">
    <property type="match status" value="1"/>
</dbReference>
<dbReference type="InterPro" id="IPR052896">
    <property type="entry name" value="GGT-like_enzyme"/>
</dbReference>
<dbReference type="RefSeq" id="WP_353301971.1">
    <property type="nucleotide sequence ID" value="NZ_BAABWN010000003.1"/>
</dbReference>
<comment type="caution">
    <text evidence="1">The sequence shown here is derived from an EMBL/GenBank/DDBJ whole genome shotgun (WGS) entry which is preliminary data.</text>
</comment>
<dbReference type="InterPro" id="IPR043138">
    <property type="entry name" value="GGT_lsub"/>
</dbReference>
<dbReference type="EMBL" id="BAABWN010000003">
    <property type="protein sequence ID" value="GAA6167286.1"/>
    <property type="molecule type" value="Genomic_DNA"/>
</dbReference>
<proteinExistence type="predicted"/>
<accession>A0ABQ0A6J7</accession>
<dbReference type="Pfam" id="PF01019">
    <property type="entry name" value="G_glu_transpept"/>
    <property type="match status" value="1"/>
</dbReference>
<dbReference type="Proteomes" id="UP001465153">
    <property type="component" value="Unassembled WGS sequence"/>
</dbReference>
<organism evidence="1 2">
    <name type="scientific">Sessilibacter corallicola</name>
    <dbReference type="NCBI Taxonomy" id="2904075"/>
    <lineage>
        <taxon>Bacteria</taxon>
        <taxon>Pseudomonadati</taxon>
        <taxon>Pseudomonadota</taxon>
        <taxon>Gammaproteobacteria</taxon>
        <taxon>Cellvibrionales</taxon>
        <taxon>Cellvibrionaceae</taxon>
        <taxon>Sessilibacter</taxon>
    </lineage>
</organism>
<dbReference type="InterPro" id="IPR043137">
    <property type="entry name" value="GGT_ssub_C"/>
</dbReference>
<dbReference type="InterPro" id="IPR029055">
    <property type="entry name" value="Ntn_hydrolases_N"/>
</dbReference>
<dbReference type="PANTHER" id="PTHR43881:SF5">
    <property type="entry name" value="GAMMA-GLUTAMYLTRANSPEPTIDASE"/>
    <property type="match status" value="1"/>
</dbReference>